<evidence type="ECO:0000256" key="2">
    <source>
        <dbReference type="ARBA" id="ARBA00006331"/>
    </source>
</evidence>
<evidence type="ECO:0000313" key="9">
    <source>
        <dbReference type="EMBL" id="THH29768.1"/>
    </source>
</evidence>
<feature type="compositionally biased region" description="Low complexity" evidence="7">
    <location>
        <begin position="54"/>
        <end position="83"/>
    </location>
</feature>
<feature type="compositionally biased region" description="Low complexity" evidence="7">
    <location>
        <begin position="1203"/>
        <end position="1220"/>
    </location>
</feature>
<dbReference type="EC" id="2.3.2.26" evidence="3"/>
<keyword evidence="4" id="KW-0808">Transferase</keyword>
<feature type="compositionally biased region" description="Low complexity" evidence="7">
    <location>
        <begin position="16"/>
        <end position="33"/>
    </location>
</feature>
<feature type="region of interest" description="Disordered" evidence="7">
    <location>
        <begin position="1"/>
        <end position="187"/>
    </location>
</feature>
<reference evidence="9 10" key="1">
    <citation type="submission" date="2019-02" db="EMBL/GenBank/DDBJ databases">
        <title>Genome sequencing of the rare red list fungi Antrodiella citrinella (Flaviporus citrinellus).</title>
        <authorList>
            <person name="Buettner E."/>
            <person name="Kellner H."/>
        </authorList>
    </citation>
    <scope>NUCLEOTIDE SEQUENCE [LARGE SCALE GENOMIC DNA]</scope>
    <source>
        <strain evidence="9 10">DSM 108506</strain>
    </source>
</reference>
<feature type="active site" description="Glycyl thioester intermediate" evidence="6">
    <location>
        <position position="1901"/>
    </location>
</feature>
<dbReference type="SUPFAM" id="SSF56204">
    <property type="entry name" value="Hect, E3 ligase catalytic domain"/>
    <property type="match status" value="1"/>
</dbReference>
<comment type="caution">
    <text evidence="9">The sequence shown here is derived from an EMBL/GenBank/DDBJ whole genome shotgun (WGS) entry which is preliminary data.</text>
</comment>
<feature type="region of interest" description="Disordered" evidence="7">
    <location>
        <begin position="221"/>
        <end position="270"/>
    </location>
</feature>
<dbReference type="InterPro" id="IPR000569">
    <property type="entry name" value="HECT_dom"/>
</dbReference>
<feature type="compositionally biased region" description="Low complexity" evidence="7">
    <location>
        <begin position="1308"/>
        <end position="1323"/>
    </location>
</feature>
<feature type="region of interest" description="Disordered" evidence="7">
    <location>
        <begin position="712"/>
        <end position="756"/>
    </location>
</feature>
<dbReference type="Gene3D" id="3.30.2410.10">
    <property type="entry name" value="Hect, E3 ligase catalytic domain"/>
    <property type="match status" value="1"/>
</dbReference>
<comment type="similarity">
    <text evidence="2">Belongs to the UPL family. K-HECT subfamily.</text>
</comment>
<dbReference type="InterPro" id="IPR045322">
    <property type="entry name" value="HECTD1/TRIP12-like"/>
</dbReference>
<dbReference type="InterPro" id="IPR035983">
    <property type="entry name" value="Hect_E3_ubiquitin_ligase"/>
</dbReference>
<feature type="compositionally biased region" description="Low complexity" evidence="7">
    <location>
        <begin position="139"/>
        <end position="148"/>
    </location>
</feature>
<dbReference type="Pfam" id="PF25579">
    <property type="entry name" value="TPR_TRIP12_N"/>
    <property type="match status" value="1"/>
</dbReference>
<evidence type="ECO:0000256" key="7">
    <source>
        <dbReference type="SAM" id="MobiDB-lite"/>
    </source>
</evidence>
<feature type="compositionally biased region" description="Basic and acidic residues" evidence="7">
    <location>
        <begin position="258"/>
        <end position="267"/>
    </location>
</feature>
<feature type="compositionally biased region" description="Pro residues" evidence="7">
    <location>
        <begin position="1162"/>
        <end position="1174"/>
    </location>
</feature>
<dbReference type="Pfam" id="PF00632">
    <property type="entry name" value="HECT"/>
    <property type="match status" value="1"/>
</dbReference>
<evidence type="ECO:0000313" key="10">
    <source>
        <dbReference type="Proteomes" id="UP000308730"/>
    </source>
</evidence>
<feature type="compositionally biased region" description="Acidic residues" evidence="7">
    <location>
        <begin position="235"/>
        <end position="257"/>
    </location>
</feature>
<dbReference type="InterPro" id="IPR016024">
    <property type="entry name" value="ARM-type_fold"/>
</dbReference>
<dbReference type="PROSITE" id="PS50237">
    <property type="entry name" value="HECT"/>
    <property type="match status" value="1"/>
</dbReference>
<feature type="compositionally biased region" description="Polar residues" evidence="7">
    <location>
        <begin position="1"/>
        <end position="15"/>
    </location>
</feature>
<evidence type="ECO:0000256" key="6">
    <source>
        <dbReference type="PROSITE-ProRule" id="PRU00104"/>
    </source>
</evidence>
<dbReference type="Proteomes" id="UP000308730">
    <property type="component" value="Unassembled WGS sequence"/>
</dbReference>
<name>A0A4S4MWI4_9APHY</name>
<dbReference type="PANTHER" id="PTHR45670:SF1">
    <property type="entry name" value="E3 UBIQUITIN-PROTEIN LIGASE HECTD1"/>
    <property type="match status" value="1"/>
</dbReference>
<proteinExistence type="inferred from homology"/>
<dbReference type="Gene3D" id="3.90.1750.10">
    <property type="entry name" value="Hect, E3 ligase catalytic domains"/>
    <property type="match status" value="1"/>
</dbReference>
<gene>
    <name evidence="9" type="ORF">EUX98_g4420</name>
</gene>
<feature type="region of interest" description="Disordered" evidence="7">
    <location>
        <begin position="1154"/>
        <end position="1327"/>
    </location>
</feature>
<dbReference type="GO" id="GO:0000209">
    <property type="term" value="P:protein polyubiquitination"/>
    <property type="evidence" value="ECO:0007669"/>
    <property type="project" value="TreeGrafter"/>
</dbReference>
<dbReference type="Gene3D" id="1.25.10.10">
    <property type="entry name" value="Leucine-rich Repeat Variant"/>
    <property type="match status" value="1"/>
</dbReference>
<dbReference type="EMBL" id="SGPM01000108">
    <property type="protein sequence ID" value="THH29768.1"/>
    <property type="molecule type" value="Genomic_DNA"/>
</dbReference>
<feature type="domain" description="HECT" evidence="8">
    <location>
        <begin position="1593"/>
        <end position="1934"/>
    </location>
</feature>
<dbReference type="SUPFAM" id="SSF48371">
    <property type="entry name" value="ARM repeat"/>
    <property type="match status" value="1"/>
</dbReference>
<dbReference type="InterPro" id="IPR011989">
    <property type="entry name" value="ARM-like"/>
</dbReference>
<keyword evidence="10" id="KW-1185">Reference proteome</keyword>
<organism evidence="9 10">
    <name type="scientific">Antrodiella citrinella</name>
    <dbReference type="NCBI Taxonomy" id="2447956"/>
    <lineage>
        <taxon>Eukaryota</taxon>
        <taxon>Fungi</taxon>
        <taxon>Dikarya</taxon>
        <taxon>Basidiomycota</taxon>
        <taxon>Agaricomycotina</taxon>
        <taxon>Agaricomycetes</taxon>
        <taxon>Polyporales</taxon>
        <taxon>Steccherinaceae</taxon>
        <taxon>Antrodiella</taxon>
    </lineage>
</organism>
<dbReference type="GO" id="GO:0061630">
    <property type="term" value="F:ubiquitin protein ligase activity"/>
    <property type="evidence" value="ECO:0007669"/>
    <property type="project" value="UniProtKB-EC"/>
</dbReference>
<sequence length="1934" mass="208952">MDFTQQNQSVGSQEHQQPTAPTDQQPTAATVPTEIKTLRSSARVKAKQKEKESANAASSSSAAATSVTTTTTKRARDTATNAKGKGKEVAVDESISRASKRARRTTYPITAGVTINEPVKDPKGKKRAAPESISDDETTTAAASSTPSKRTRTISAYSLRSRTEAQVAVADMPKKSKTSTAAKGKTVANAKAKAMSVAAASSSRHEDEDVEMLDADYMQDEPDEKAEAAPALPEDGVEEHDEDDEHDEGDEDEDEGDGDKGADHDDAGMADEMSLGMFGDFRQLGSYMMGLSGRLKTMLNNIKRTADPTTRLVTLQELSELLSISTEDTLAGSFQVESFVRELVRILGGTGNNNDEGEDDEDQEHDEDAALAAALAMSTGGTYQGDENLEAQVLACRCLANLMEALPGVAHTVVYHGAIPVLCSKLIEISYIDLAEQTLSTLEKISEEFPSSIVREGGLAALLNYLDFFSIAVQRTALQAASNCCRNVSVEHFSMIRGVWPIIRNCLGYSDQRLVEYACLCVIRVIDAYHRHSPENLEALVDVDLIHAVIILLLPSGGSPLIAASTFTLLLRALATSARASPKITLVLLEAGVVNTLYQILTGVLPPTSSDGVEEQGDAAGGQGLGGGVADMTVMENLSHRPKDQVEETLSLVSELMPPIPKDGIFDHKGYTEKALSRMVKAKAKAERAAARQAHAAVVSRLEAAGLLIADHPSPAQAGPSEDSPAPEASGAEGTNDSEEALATAAPKEQTADRTEMLRSKPEVVNRFMHLMVPILVDVYAASVITPVRIKTLTGLLKAVSFLDGDELKRVFTFVPVASFASSIISSKDHPTLIIGAQQLVELLLSKVPSEYKPAFRREGVFHEIETLSGRALSTSKSKDKDKTKDDPDGTAAPEAVVAAAAVPTYMPISSALAATMPGYKKLSSLALDPDDAITLRARIIKFKYLSDNDQTGSDDLFATLSRLVARLSETSASEKDLLSCLAELASLFASPDTSVSSFELLQSGVVDGLLRFLTDTERSINIARRQELFTEAFNGKRLKTAAAGQPPFAVFVKKLQESLTRMENLEVVTVAQSTDDSKRSSPSLLARQLRLRLVAAEDSDIPRNLSNIIVSIHAIATFQALHDYLRPRVAGIMSGSSRLSGMLAALAASGLAGSSRGSAFEPPPNPIKPPSPPSEHNAAASSSSTPVEGGLAGSLARRRSQRLSAKAAADASGEASTSAVEPASEVEPTPVAAEPSVPVETAASDTVVNEDEPEFEAEFTDDEIDVDAEVIDDEGDPDRSTEKTVTVSVGEDGSRVVAQTPDGTRVTTPNPAKPSSTAASSSRNPLPAKASYAAALKTKPSDWHLEFYMDDHQLPLDLTIYGAIHQHEARKKSNGQALSPSMIWQNVYSIKFKKVPGPAPSAATRGDELPVRSRSPGPMLSFLPEDAPTAKTLRLLRVLHKLNAAESERVVAFGPKRCLPETAFVNNKLTAKLTRQLEEPMIVASSCLPDWALDLPQHFPFLFPFATRYNFLQSTSFGYARLILKWQSQQSRTQDSSRRDDGVGFLGRLQRQKVRISRKHILESAMKVFELYGSSSSILEVEYFEEVGTGLGPTLEFYSLVSREFARRDLKIWRDADHSMPGPYVHHPTGLFPAPLLDENVANDGGQKRSHILRVIGQFVAKAMLDSRIIDLSLNKVFIKLMLGEEVPLTIDSLKRVDPDLAASLLKLRNMNASSGQTEKIRRKLGMVDIEDLALDFTIPGYDIELRPGGCDISVTSDNVEEYISEVIDAIIGRGAQLQVKAFREGFSKVFPLADLQAFTSDELVMLFGNSDEDWSLETLSEALKADHGFHADSRAIRDLIETMSDYDVSARRSYLQFITGSPKLPIGGFRGLNPPLTVVRKPHEAPLTADDYLPSVMTCVNYLKLPEYSSKAVMKEKLRVAMHEGVGSFHLS</sequence>
<evidence type="ECO:0000256" key="5">
    <source>
        <dbReference type="ARBA" id="ARBA00022786"/>
    </source>
</evidence>
<dbReference type="CDD" id="cd00078">
    <property type="entry name" value="HECTc"/>
    <property type="match status" value="1"/>
</dbReference>
<dbReference type="InterPro" id="IPR057948">
    <property type="entry name" value="TPR_TRIP12_N"/>
</dbReference>
<comment type="catalytic activity">
    <reaction evidence="1">
        <text>S-ubiquitinyl-[E2 ubiquitin-conjugating enzyme]-L-cysteine + [acceptor protein]-L-lysine = [E2 ubiquitin-conjugating enzyme]-L-cysteine + N(6)-ubiquitinyl-[acceptor protein]-L-lysine.</text>
        <dbReference type="EC" id="2.3.2.26"/>
    </reaction>
</comment>
<accession>A0A4S4MWI4</accession>
<evidence type="ECO:0000259" key="8">
    <source>
        <dbReference type="PROSITE" id="PS50237"/>
    </source>
</evidence>
<keyword evidence="5 6" id="KW-0833">Ubl conjugation pathway</keyword>
<dbReference type="OrthoDB" id="423283at2759"/>
<feature type="compositionally biased region" description="Low complexity" evidence="7">
    <location>
        <begin position="178"/>
        <end position="187"/>
    </location>
</feature>
<dbReference type="GO" id="GO:0043161">
    <property type="term" value="P:proteasome-mediated ubiquitin-dependent protein catabolic process"/>
    <property type="evidence" value="ECO:0007669"/>
    <property type="project" value="TreeGrafter"/>
</dbReference>
<feature type="compositionally biased region" description="Acidic residues" evidence="7">
    <location>
        <begin position="1249"/>
        <end position="1277"/>
    </location>
</feature>
<dbReference type="GO" id="GO:0016607">
    <property type="term" value="C:nuclear speck"/>
    <property type="evidence" value="ECO:0007669"/>
    <property type="project" value="TreeGrafter"/>
</dbReference>
<protein>
    <recommendedName>
        <fullName evidence="3">HECT-type E3 ubiquitin transferase</fullName>
        <ecNumber evidence="3">2.3.2.26</ecNumber>
    </recommendedName>
</protein>
<dbReference type="PANTHER" id="PTHR45670">
    <property type="entry name" value="E3 UBIQUITIN-PROTEIN LIGASE TRIP12"/>
    <property type="match status" value="1"/>
</dbReference>
<evidence type="ECO:0000256" key="4">
    <source>
        <dbReference type="ARBA" id="ARBA00022679"/>
    </source>
</evidence>
<dbReference type="SMART" id="SM00119">
    <property type="entry name" value="HECTc"/>
    <property type="match status" value="1"/>
</dbReference>
<evidence type="ECO:0000256" key="3">
    <source>
        <dbReference type="ARBA" id="ARBA00012485"/>
    </source>
</evidence>
<evidence type="ECO:0000256" key="1">
    <source>
        <dbReference type="ARBA" id="ARBA00000885"/>
    </source>
</evidence>